<dbReference type="AlphaFoldDB" id="A0A380DQF9"/>
<gene>
    <name evidence="9" type="ORF">NCTC5664_01186</name>
</gene>
<keyword evidence="2" id="KW-0813">Transport</keyword>
<sequence>MMIPNMVKYPILMLPILTTAIVSGLVSALVGIHGTKESADLVL</sequence>
<evidence type="ECO:0000256" key="2">
    <source>
        <dbReference type="ARBA" id="ARBA00022448"/>
    </source>
</evidence>
<keyword evidence="5" id="KW-0812">Transmembrane</keyword>
<name>A0A380DQF9_STAAU</name>
<dbReference type="GO" id="GO:0008982">
    <property type="term" value="F:protein-N(PI)-phosphohistidine-sugar phosphotransferase activity"/>
    <property type="evidence" value="ECO:0007669"/>
    <property type="project" value="InterPro"/>
</dbReference>
<evidence type="ECO:0000259" key="8">
    <source>
        <dbReference type="Pfam" id="PF13303"/>
    </source>
</evidence>
<dbReference type="Pfam" id="PF13303">
    <property type="entry name" value="PTS_EIIC_2"/>
    <property type="match status" value="1"/>
</dbReference>
<comment type="subcellular location">
    <subcellularLocation>
        <location evidence="1">Cell membrane</location>
        <topology evidence="1">Multi-pass membrane protein</topology>
    </subcellularLocation>
</comment>
<evidence type="ECO:0000256" key="5">
    <source>
        <dbReference type="ARBA" id="ARBA00022692"/>
    </source>
</evidence>
<reference evidence="9 10" key="1">
    <citation type="submission" date="2018-06" db="EMBL/GenBank/DDBJ databases">
        <authorList>
            <consortium name="Pathogen Informatics"/>
            <person name="Doyle S."/>
        </authorList>
    </citation>
    <scope>NUCLEOTIDE SEQUENCE [LARGE SCALE GENOMIC DNA]</scope>
    <source>
        <strain evidence="9 10">NCTC5664</strain>
    </source>
</reference>
<evidence type="ECO:0000256" key="1">
    <source>
        <dbReference type="ARBA" id="ARBA00004651"/>
    </source>
</evidence>
<keyword evidence="4" id="KW-0762">Sugar transport</keyword>
<dbReference type="GO" id="GO:0005886">
    <property type="term" value="C:plasma membrane"/>
    <property type="evidence" value="ECO:0007669"/>
    <property type="project" value="UniProtKB-SubCell"/>
</dbReference>
<evidence type="ECO:0000313" key="9">
    <source>
        <dbReference type="EMBL" id="SUK42620.1"/>
    </source>
</evidence>
<protein>
    <submittedName>
        <fullName evidence="9">Membrane spanning protein</fullName>
    </submittedName>
</protein>
<evidence type="ECO:0000256" key="3">
    <source>
        <dbReference type="ARBA" id="ARBA00022475"/>
    </source>
</evidence>
<organism evidence="9 10">
    <name type="scientific">Staphylococcus aureus</name>
    <dbReference type="NCBI Taxonomy" id="1280"/>
    <lineage>
        <taxon>Bacteria</taxon>
        <taxon>Bacillati</taxon>
        <taxon>Bacillota</taxon>
        <taxon>Bacilli</taxon>
        <taxon>Bacillales</taxon>
        <taxon>Staphylococcaceae</taxon>
        <taxon>Staphylococcus</taxon>
    </lineage>
</organism>
<dbReference type="GO" id="GO:0009401">
    <property type="term" value="P:phosphoenolpyruvate-dependent sugar phosphotransferase system"/>
    <property type="evidence" value="ECO:0007669"/>
    <property type="project" value="InterPro"/>
</dbReference>
<keyword evidence="7" id="KW-0472">Membrane</keyword>
<keyword evidence="3" id="KW-1003">Cell membrane</keyword>
<accession>A0A380DQF9</accession>
<dbReference type="EMBL" id="UHAQ01000002">
    <property type="protein sequence ID" value="SUK42620.1"/>
    <property type="molecule type" value="Genomic_DNA"/>
</dbReference>
<dbReference type="InterPro" id="IPR003352">
    <property type="entry name" value="PTS_EIIC"/>
</dbReference>
<evidence type="ECO:0000256" key="7">
    <source>
        <dbReference type="ARBA" id="ARBA00023136"/>
    </source>
</evidence>
<keyword evidence="6" id="KW-1133">Transmembrane helix</keyword>
<dbReference type="Proteomes" id="UP000254502">
    <property type="component" value="Unassembled WGS sequence"/>
</dbReference>
<proteinExistence type="predicted"/>
<evidence type="ECO:0000256" key="4">
    <source>
        <dbReference type="ARBA" id="ARBA00022597"/>
    </source>
</evidence>
<evidence type="ECO:0000313" key="10">
    <source>
        <dbReference type="Proteomes" id="UP000254502"/>
    </source>
</evidence>
<feature type="domain" description="Phosphotransferase system EIIC" evidence="8">
    <location>
        <begin position="1"/>
        <end position="39"/>
    </location>
</feature>
<evidence type="ECO:0000256" key="6">
    <source>
        <dbReference type="ARBA" id="ARBA00022989"/>
    </source>
</evidence>